<accession>A0A1H3E0F0</accession>
<evidence type="ECO:0000259" key="1">
    <source>
        <dbReference type="PROSITE" id="PS50943"/>
    </source>
</evidence>
<evidence type="ECO:0000313" key="2">
    <source>
        <dbReference type="EMBL" id="SDX71778.1"/>
    </source>
</evidence>
<protein>
    <recommendedName>
        <fullName evidence="1">HTH cro/C1-type domain-containing protein</fullName>
    </recommendedName>
</protein>
<name>A0A1H3E0F0_9PSEU</name>
<reference evidence="2 3" key="1">
    <citation type="submission" date="2016-10" db="EMBL/GenBank/DDBJ databases">
        <authorList>
            <person name="de Groot N.N."/>
        </authorList>
    </citation>
    <scope>NUCLEOTIDE SEQUENCE [LARGE SCALE GENOMIC DNA]</scope>
    <source>
        <strain evidence="2 3">CPCC 202699</strain>
    </source>
</reference>
<gene>
    <name evidence="2" type="ORF">SAMN05421504_103593</name>
</gene>
<dbReference type="InterPro" id="IPR001387">
    <property type="entry name" value="Cro/C1-type_HTH"/>
</dbReference>
<keyword evidence="3" id="KW-1185">Reference proteome</keyword>
<dbReference type="GO" id="GO:0003677">
    <property type="term" value="F:DNA binding"/>
    <property type="evidence" value="ECO:0007669"/>
    <property type="project" value="InterPro"/>
</dbReference>
<dbReference type="STRING" id="589385.SAMN05421504_103593"/>
<dbReference type="PROSITE" id="PS50943">
    <property type="entry name" value="HTH_CROC1"/>
    <property type="match status" value="1"/>
</dbReference>
<proteinExistence type="predicted"/>
<dbReference type="InterPro" id="IPR010982">
    <property type="entry name" value="Lambda_DNA-bd_dom_sf"/>
</dbReference>
<feature type="domain" description="HTH cro/C1-type" evidence="1">
    <location>
        <begin position="98"/>
        <end position="143"/>
    </location>
</feature>
<dbReference type="AlphaFoldDB" id="A0A1H3E0F0"/>
<sequence>MVIAGTGPGSGPAFYTRLMHGGTDDGDVATDAILALAGKPPEELTFGERLNLLWAAVRPRRDEDPQAWNKVEVAKKNGKSADVDAQGRPQYTNTWVAQQLAEQFGVSITPSYLGKLRHSDKINPGLPVLTALAQFFNVDTSFLLPVTTKSDLAKVAGVKENLLTWITSARPVGAGGQGGIAIELRIPGATTPDEAQRQVALALAQWLEDQRNDRS</sequence>
<dbReference type="Gene3D" id="1.10.260.40">
    <property type="entry name" value="lambda repressor-like DNA-binding domains"/>
    <property type="match status" value="1"/>
</dbReference>
<evidence type="ECO:0000313" key="3">
    <source>
        <dbReference type="Proteomes" id="UP000199515"/>
    </source>
</evidence>
<organism evidence="2 3">
    <name type="scientific">Amycolatopsis xylanica</name>
    <dbReference type="NCBI Taxonomy" id="589385"/>
    <lineage>
        <taxon>Bacteria</taxon>
        <taxon>Bacillati</taxon>
        <taxon>Actinomycetota</taxon>
        <taxon>Actinomycetes</taxon>
        <taxon>Pseudonocardiales</taxon>
        <taxon>Pseudonocardiaceae</taxon>
        <taxon>Amycolatopsis</taxon>
    </lineage>
</organism>
<dbReference type="EMBL" id="FNON01000003">
    <property type="protein sequence ID" value="SDX71778.1"/>
    <property type="molecule type" value="Genomic_DNA"/>
</dbReference>
<dbReference type="Proteomes" id="UP000199515">
    <property type="component" value="Unassembled WGS sequence"/>
</dbReference>